<accession>A0A5C8NMQ8</accession>
<comment type="caution">
    <text evidence="1">The sequence shown here is derived from an EMBL/GenBank/DDBJ whole genome shotgun (WGS) entry which is preliminary data.</text>
</comment>
<evidence type="ECO:0000313" key="1">
    <source>
        <dbReference type="EMBL" id="TXL62542.1"/>
    </source>
</evidence>
<evidence type="ECO:0000313" key="2">
    <source>
        <dbReference type="Proteomes" id="UP000321574"/>
    </source>
</evidence>
<proteinExistence type="predicted"/>
<keyword evidence="2" id="KW-1185">Reference proteome</keyword>
<evidence type="ECO:0008006" key="3">
    <source>
        <dbReference type="Google" id="ProtNLM"/>
    </source>
</evidence>
<dbReference type="OrthoDB" id="2193136at2"/>
<dbReference type="AlphaFoldDB" id="A0A5C8NMQ8"/>
<gene>
    <name evidence="1" type="ORF">FHP05_12105</name>
</gene>
<reference evidence="1 2" key="1">
    <citation type="submission" date="2019-06" db="EMBL/GenBank/DDBJ databases">
        <title>Cerasibacillus sp. nov., isolated from maize field.</title>
        <authorList>
            <person name="Lin S.-Y."/>
            <person name="Tsai C.-F."/>
            <person name="Young C.-C."/>
        </authorList>
    </citation>
    <scope>NUCLEOTIDE SEQUENCE [LARGE SCALE GENOMIC DNA]</scope>
    <source>
        <strain evidence="1 2">CC-CFT480</strain>
    </source>
</reference>
<protein>
    <recommendedName>
        <fullName evidence="3">DUF1310 family protein</fullName>
    </recommendedName>
</protein>
<sequence>MKKKWVFLVIGLLLIIGIGGKIFMDQKEAEKEVEKIEAERMSVEALKNTFADIKSVEFEKSGYNVMTGSYRMFVKMTNQEGKSVRFSYSYEKSTPYETGGYMLKDEEVQIEGITTNKVQVIYSNKVEGEV</sequence>
<name>A0A5C8NMQ8_9BACI</name>
<organism evidence="1 2">
    <name type="scientific">Cerasibacillus terrae</name>
    <dbReference type="NCBI Taxonomy" id="2498845"/>
    <lineage>
        <taxon>Bacteria</taxon>
        <taxon>Bacillati</taxon>
        <taxon>Bacillota</taxon>
        <taxon>Bacilli</taxon>
        <taxon>Bacillales</taxon>
        <taxon>Bacillaceae</taxon>
        <taxon>Cerasibacillus</taxon>
    </lineage>
</organism>
<dbReference type="RefSeq" id="WP_147668602.1">
    <property type="nucleotide sequence ID" value="NZ_VDUW01000009.1"/>
</dbReference>
<dbReference type="Proteomes" id="UP000321574">
    <property type="component" value="Unassembled WGS sequence"/>
</dbReference>
<dbReference type="EMBL" id="VDUW01000009">
    <property type="protein sequence ID" value="TXL62542.1"/>
    <property type="molecule type" value="Genomic_DNA"/>
</dbReference>